<dbReference type="PANTHER" id="PTHR42928:SF5">
    <property type="entry name" value="BLR1237 PROTEIN"/>
    <property type="match status" value="1"/>
</dbReference>
<dbReference type="InterPro" id="IPR006311">
    <property type="entry name" value="TAT_signal"/>
</dbReference>
<evidence type="ECO:0000256" key="1">
    <source>
        <dbReference type="ARBA" id="ARBA00006987"/>
    </source>
</evidence>
<dbReference type="AlphaFoldDB" id="A0A7G6TZK0"/>
<dbReference type="KEGG" id="trb:HB776_13830"/>
<reference evidence="3" key="1">
    <citation type="journal article" date="2020" name="Mol. Plant Microbe">
        <title>Rhizobial microsymbionts of the narrowly endemic Oxytropis species growing in Kamchatka are characterized by significant genetic diversity and possess a set of genes that are associated with T3SS and T6SS secretion systems and can affect the development of symbiosis.</title>
        <authorList>
            <person name="Safronova V."/>
            <person name="Guro P."/>
            <person name="Sazanova A."/>
            <person name="Kuznetsova I."/>
            <person name="Belimov A."/>
            <person name="Yakubov V."/>
            <person name="Chirak E."/>
            <person name="Afonin A."/>
            <person name="Gogolev Y."/>
            <person name="Andronov E."/>
            <person name="Tikhonovich I."/>
        </authorList>
    </citation>
    <scope>NUCLEOTIDE SEQUENCE [LARGE SCALE GENOMIC DNA]</scope>
    <source>
        <strain evidence="3">581</strain>
    </source>
</reference>
<proteinExistence type="inferred from homology"/>
<dbReference type="InterPro" id="IPR005064">
    <property type="entry name" value="BUG"/>
</dbReference>
<evidence type="ECO:0000313" key="3">
    <source>
        <dbReference type="Proteomes" id="UP000515291"/>
    </source>
</evidence>
<organism evidence="2 3">
    <name type="scientific">Tardiphaga robiniae</name>
    <dbReference type="NCBI Taxonomy" id="943830"/>
    <lineage>
        <taxon>Bacteria</taxon>
        <taxon>Pseudomonadati</taxon>
        <taxon>Pseudomonadota</taxon>
        <taxon>Alphaproteobacteria</taxon>
        <taxon>Hyphomicrobiales</taxon>
        <taxon>Nitrobacteraceae</taxon>
        <taxon>Tardiphaga</taxon>
    </lineage>
</organism>
<dbReference type="Gene3D" id="3.40.190.150">
    <property type="entry name" value="Bordetella uptake gene, domain 1"/>
    <property type="match status" value="1"/>
</dbReference>
<dbReference type="Gene3D" id="3.40.190.10">
    <property type="entry name" value="Periplasmic binding protein-like II"/>
    <property type="match status" value="1"/>
</dbReference>
<comment type="similarity">
    <text evidence="1">Belongs to the UPF0065 (bug) family.</text>
</comment>
<dbReference type="PROSITE" id="PS51318">
    <property type="entry name" value="TAT"/>
    <property type="match status" value="1"/>
</dbReference>
<dbReference type="PANTHER" id="PTHR42928">
    <property type="entry name" value="TRICARBOXYLATE-BINDING PROTEIN"/>
    <property type="match status" value="1"/>
</dbReference>
<evidence type="ECO:0000313" key="2">
    <source>
        <dbReference type="EMBL" id="QND72182.1"/>
    </source>
</evidence>
<dbReference type="PIRSF" id="PIRSF017082">
    <property type="entry name" value="YflP"/>
    <property type="match status" value="1"/>
</dbReference>
<gene>
    <name evidence="2" type="ORF">HB776_13830</name>
</gene>
<dbReference type="InterPro" id="IPR042100">
    <property type="entry name" value="Bug_dom1"/>
</dbReference>
<dbReference type="SUPFAM" id="SSF53850">
    <property type="entry name" value="Periplasmic binding protein-like II"/>
    <property type="match status" value="1"/>
</dbReference>
<dbReference type="CDD" id="cd07012">
    <property type="entry name" value="PBP2_Bug_TTT"/>
    <property type="match status" value="1"/>
</dbReference>
<sequence length="334" mass="35585">MIVRNNLRLLNRRQFVTAGAGAAALLSAPSLVRANSWPTKPIKILAGSAAGGQTDQFSRVYGEYLSRELGQTVVVENKAGAGGAVAAMELKRSDPDGHTLMICNTTAYMLNPVLIKDIKYSVPQDFAWVAVMPGGSLPLMVSEKVGAKTLKDFIDYARKTEKVNVGTYASGSFAHMVIVELNKQYGLKMEAVHYRGEAPMWQDLAGGSIDAGIGSYAAALPVLQTGKARAVAVSRRRIKDLPDVGTFLEQGATSRAHSLLTFQGCVAPAKTPPEVVAKLSALFVGAGKSDRVRELLKSQGIDEGPMTLEASQALYKEEAPVWAELAASLGPQPQ</sequence>
<accession>A0A7G6TZK0</accession>
<dbReference type="Proteomes" id="UP000515291">
    <property type="component" value="Chromosome"/>
</dbReference>
<dbReference type="OrthoDB" id="8263732at2"/>
<dbReference type="Pfam" id="PF03401">
    <property type="entry name" value="TctC"/>
    <property type="match status" value="1"/>
</dbReference>
<protein>
    <submittedName>
        <fullName evidence="2">Tripartite tricarboxylate transporter substrate binding protein</fullName>
    </submittedName>
</protein>
<dbReference type="EMBL" id="CP050292">
    <property type="protein sequence ID" value="QND72182.1"/>
    <property type="molecule type" value="Genomic_DNA"/>
</dbReference>
<name>A0A7G6TZK0_9BRAD</name>